<protein>
    <submittedName>
        <fullName evidence="2">FAD dependent oxidoreductase</fullName>
    </submittedName>
</protein>
<sequence>MPCPPSLLDPTPTDAPPIPTDVAVIGAGAVGAATAWHLARRGLAVTLLERRPAGVVWRAAGPAPWTDTGLSSRLATRLWQQVEQATGAALLHVVDGVRQVRADQATAALTAAATAWGAQLRHCDEVLTIDGSAGGALVRTRTATWSAARVVLAGAGPATLDVDPAASIVTVATPGCFAVPALTATVGEIGLTDHSGRP</sequence>
<proteinExistence type="predicted"/>
<dbReference type="PANTHER" id="PTHR13847">
    <property type="entry name" value="SARCOSINE DEHYDROGENASE-RELATED"/>
    <property type="match status" value="1"/>
</dbReference>
<feature type="domain" description="FAD dependent oxidoreductase" evidence="1">
    <location>
        <begin position="21"/>
        <end position="100"/>
    </location>
</feature>
<dbReference type="Pfam" id="PF01266">
    <property type="entry name" value="DAO"/>
    <property type="match status" value="1"/>
</dbReference>
<accession>A0A543FUI1</accession>
<gene>
    <name evidence="2" type="ORF">FB388_4696</name>
</gene>
<dbReference type="RefSeq" id="WP_170225797.1">
    <property type="nucleotide sequence ID" value="NZ_VFPH01000002.1"/>
</dbReference>
<dbReference type="InterPro" id="IPR006076">
    <property type="entry name" value="FAD-dep_OxRdtase"/>
</dbReference>
<keyword evidence="3" id="KW-1185">Reference proteome</keyword>
<dbReference type="InterPro" id="IPR036188">
    <property type="entry name" value="FAD/NAD-bd_sf"/>
</dbReference>
<dbReference type="GO" id="GO:0005737">
    <property type="term" value="C:cytoplasm"/>
    <property type="evidence" value="ECO:0007669"/>
    <property type="project" value="TreeGrafter"/>
</dbReference>
<dbReference type="EMBL" id="VFPH01000002">
    <property type="protein sequence ID" value="TQM37482.1"/>
    <property type="molecule type" value="Genomic_DNA"/>
</dbReference>
<dbReference type="Proteomes" id="UP000319818">
    <property type="component" value="Unassembled WGS sequence"/>
</dbReference>
<comment type="caution">
    <text evidence="2">The sequence shown here is derived from an EMBL/GenBank/DDBJ whole genome shotgun (WGS) entry which is preliminary data.</text>
</comment>
<evidence type="ECO:0000259" key="1">
    <source>
        <dbReference type="Pfam" id="PF01266"/>
    </source>
</evidence>
<reference evidence="2 3" key="1">
    <citation type="submission" date="2019-06" db="EMBL/GenBank/DDBJ databases">
        <title>Sequencing the genomes of 1000 actinobacteria strains.</title>
        <authorList>
            <person name="Klenk H.-P."/>
        </authorList>
    </citation>
    <scope>NUCLEOTIDE SEQUENCE [LARGE SCALE GENOMIC DNA]</scope>
    <source>
        <strain evidence="2 3">DSM 45511</strain>
    </source>
</reference>
<evidence type="ECO:0000313" key="3">
    <source>
        <dbReference type="Proteomes" id="UP000319818"/>
    </source>
</evidence>
<dbReference type="Gene3D" id="3.50.50.60">
    <property type="entry name" value="FAD/NAD(P)-binding domain"/>
    <property type="match status" value="1"/>
</dbReference>
<name>A0A543FUI1_9PSEU</name>
<dbReference type="SUPFAM" id="SSF51905">
    <property type="entry name" value="FAD/NAD(P)-binding domain"/>
    <property type="match status" value="1"/>
</dbReference>
<dbReference type="AlphaFoldDB" id="A0A543FUI1"/>
<organism evidence="2 3">
    <name type="scientific">Pseudonocardia cypriaca</name>
    <dbReference type="NCBI Taxonomy" id="882449"/>
    <lineage>
        <taxon>Bacteria</taxon>
        <taxon>Bacillati</taxon>
        <taxon>Actinomycetota</taxon>
        <taxon>Actinomycetes</taxon>
        <taxon>Pseudonocardiales</taxon>
        <taxon>Pseudonocardiaceae</taxon>
        <taxon>Pseudonocardia</taxon>
    </lineage>
</organism>
<evidence type="ECO:0000313" key="2">
    <source>
        <dbReference type="EMBL" id="TQM37482.1"/>
    </source>
</evidence>